<protein>
    <submittedName>
        <fullName evidence="1">Uncharacterized protein</fullName>
    </submittedName>
</protein>
<dbReference type="Ensembl" id="ENSNPET00000003924.1">
    <property type="protein sequence ID" value="ENSNPEP00000003844.1"/>
    <property type="gene ID" value="ENSNPEG00000002936.1"/>
</dbReference>
<evidence type="ECO:0000313" key="1">
    <source>
        <dbReference type="Ensembl" id="ENSNPEP00000003844.1"/>
    </source>
</evidence>
<keyword evidence="2" id="KW-1185">Reference proteome</keyword>
<sequence>MRGNVGSREEREEGEGLSMASWCRKCGQQVPRNPPFTGVRITEGEMKSYHDFIRGCIKLERMARKGTCSIFTRKMPNTRPCVMDSAGH</sequence>
<dbReference type="Proteomes" id="UP000694420">
    <property type="component" value="Unplaced"/>
</dbReference>
<name>A0A8C7E9N3_NOTPE</name>
<evidence type="ECO:0000313" key="2">
    <source>
        <dbReference type="Proteomes" id="UP000694420"/>
    </source>
</evidence>
<proteinExistence type="predicted"/>
<reference evidence="1" key="2">
    <citation type="submission" date="2025-09" db="UniProtKB">
        <authorList>
            <consortium name="Ensembl"/>
        </authorList>
    </citation>
    <scope>IDENTIFICATION</scope>
</reference>
<accession>A0A8C7E9N3</accession>
<organism evidence="1 2">
    <name type="scientific">Nothoprocta perdicaria</name>
    <name type="common">Chilean tinamou</name>
    <name type="synonym">Crypturus perdicarius</name>
    <dbReference type="NCBI Taxonomy" id="30464"/>
    <lineage>
        <taxon>Eukaryota</taxon>
        <taxon>Metazoa</taxon>
        <taxon>Chordata</taxon>
        <taxon>Craniata</taxon>
        <taxon>Vertebrata</taxon>
        <taxon>Euteleostomi</taxon>
        <taxon>Archelosauria</taxon>
        <taxon>Archosauria</taxon>
        <taxon>Dinosauria</taxon>
        <taxon>Saurischia</taxon>
        <taxon>Theropoda</taxon>
        <taxon>Coelurosauria</taxon>
        <taxon>Aves</taxon>
        <taxon>Palaeognathae</taxon>
        <taxon>Tinamiformes</taxon>
        <taxon>Tinamidae</taxon>
        <taxon>Nothoprocta</taxon>
    </lineage>
</organism>
<dbReference type="AlphaFoldDB" id="A0A8C7E9N3"/>
<reference evidence="1" key="1">
    <citation type="submission" date="2025-08" db="UniProtKB">
        <authorList>
            <consortium name="Ensembl"/>
        </authorList>
    </citation>
    <scope>IDENTIFICATION</scope>
</reference>